<feature type="transmembrane region" description="Helical" evidence="9">
    <location>
        <begin position="220"/>
        <end position="246"/>
    </location>
</feature>
<feature type="transmembrane region" description="Helical" evidence="9">
    <location>
        <begin position="132"/>
        <end position="155"/>
    </location>
</feature>
<feature type="region of interest" description="Disordered" evidence="8">
    <location>
        <begin position="316"/>
        <end position="362"/>
    </location>
</feature>
<feature type="transmembrane region" description="Helical" evidence="9">
    <location>
        <begin position="439"/>
        <end position="459"/>
    </location>
</feature>
<keyword evidence="2" id="KW-1003">Cell membrane</keyword>
<keyword evidence="7" id="KW-0297">G-protein coupled receptor</keyword>
<accession>A0A9D4LJS2</accession>
<evidence type="ECO:0000256" key="3">
    <source>
        <dbReference type="ARBA" id="ARBA00022692"/>
    </source>
</evidence>
<protein>
    <recommendedName>
        <fullName evidence="10">G-protein coupled receptors family 1 profile domain-containing protein</fullName>
    </recommendedName>
</protein>
<evidence type="ECO:0000259" key="10">
    <source>
        <dbReference type="PROSITE" id="PS50262"/>
    </source>
</evidence>
<proteinExistence type="inferred from homology"/>
<dbReference type="Proteomes" id="UP000828390">
    <property type="component" value="Unassembled WGS sequence"/>
</dbReference>
<feature type="domain" description="G-protein coupled receptors family 1 profile" evidence="10">
    <location>
        <begin position="67"/>
        <end position="459"/>
    </location>
</feature>
<keyword evidence="6 7" id="KW-0675">Receptor</keyword>
<evidence type="ECO:0000256" key="7">
    <source>
        <dbReference type="RuleBase" id="RU000688"/>
    </source>
</evidence>
<dbReference type="GO" id="GO:0004930">
    <property type="term" value="F:G protein-coupled receptor activity"/>
    <property type="evidence" value="ECO:0007669"/>
    <property type="project" value="UniProtKB-KW"/>
</dbReference>
<dbReference type="PRINTS" id="PR00237">
    <property type="entry name" value="GPCRRHODOPSN"/>
</dbReference>
<name>A0A9D4LJS2_DREPO</name>
<feature type="transmembrane region" description="Helical" evidence="9">
    <location>
        <begin position="88"/>
        <end position="112"/>
    </location>
</feature>
<dbReference type="PANTHER" id="PTHR24241:SF76">
    <property type="entry name" value="NEUROPEPTIDE SIFAMIDE RECEPTOR"/>
    <property type="match status" value="1"/>
</dbReference>
<dbReference type="AlphaFoldDB" id="A0A9D4LJS2"/>
<keyword evidence="12" id="KW-1185">Reference proteome</keyword>
<dbReference type="InterPro" id="IPR000276">
    <property type="entry name" value="GPCR_Rhodpsn"/>
</dbReference>
<dbReference type="SUPFAM" id="SSF81321">
    <property type="entry name" value="Family A G protein-coupled receptor-like"/>
    <property type="match status" value="1"/>
</dbReference>
<dbReference type="PANTHER" id="PTHR24241">
    <property type="entry name" value="NEUROPEPTIDE RECEPTOR-RELATED G-PROTEIN COUPLED RECEPTOR"/>
    <property type="match status" value="1"/>
</dbReference>
<reference evidence="11" key="2">
    <citation type="submission" date="2020-11" db="EMBL/GenBank/DDBJ databases">
        <authorList>
            <person name="McCartney M.A."/>
            <person name="Auch B."/>
            <person name="Kono T."/>
            <person name="Mallez S."/>
            <person name="Becker A."/>
            <person name="Gohl D.M."/>
            <person name="Silverstein K.A.T."/>
            <person name="Koren S."/>
            <person name="Bechman K.B."/>
            <person name="Herman A."/>
            <person name="Abrahante J.E."/>
            <person name="Garbe J."/>
        </authorList>
    </citation>
    <scope>NUCLEOTIDE SEQUENCE</scope>
    <source>
        <strain evidence="11">Duluth1</strain>
        <tissue evidence="11">Whole animal</tissue>
    </source>
</reference>
<dbReference type="PROSITE" id="PS50262">
    <property type="entry name" value="G_PROTEIN_RECEP_F1_2"/>
    <property type="match status" value="1"/>
</dbReference>
<comment type="similarity">
    <text evidence="7">Belongs to the G-protein coupled receptor 1 family.</text>
</comment>
<dbReference type="EMBL" id="JAIWYP010000003">
    <property type="protein sequence ID" value="KAH3859853.1"/>
    <property type="molecule type" value="Genomic_DNA"/>
</dbReference>
<gene>
    <name evidence="11" type="ORF">DPMN_102674</name>
</gene>
<dbReference type="InterPro" id="IPR017452">
    <property type="entry name" value="GPCR_Rhodpsn_7TM"/>
</dbReference>
<evidence type="ECO:0000256" key="8">
    <source>
        <dbReference type="SAM" id="MobiDB-lite"/>
    </source>
</evidence>
<feature type="compositionally biased region" description="Polar residues" evidence="8">
    <location>
        <begin position="349"/>
        <end position="362"/>
    </location>
</feature>
<reference evidence="11" key="1">
    <citation type="journal article" date="2019" name="bioRxiv">
        <title>The Genome of the Zebra Mussel, Dreissena polymorpha: A Resource for Invasive Species Research.</title>
        <authorList>
            <person name="McCartney M.A."/>
            <person name="Auch B."/>
            <person name="Kono T."/>
            <person name="Mallez S."/>
            <person name="Zhang Y."/>
            <person name="Obille A."/>
            <person name="Becker A."/>
            <person name="Abrahante J.E."/>
            <person name="Garbe J."/>
            <person name="Badalamenti J.P."/>
            <person name="Herman A."/>
            <person name="Mangelson H."/>
            <person name="Liachko I."/>
            <person name="Sullivan S."/>
            <person name="Sone E.D."/>
            <person name="Koren S."/>
            <person name="Silverstein K.A.T."/>
            <person name="Beckman K.B."/>
            <person name="Gohl D.M."/>
        </authorList>
    </citation>
    <scope>NUCLEOTIDE SEQUENCE</scope>
    <source>
        <strain evidence="11">Duluth1</strain>
        <tissue evidence="11">Whole animal</tissue>
    </source>
</reference>
<evidence type="ECO:0000256" key="4">
    <source>
        <dbReference type="ARBA" id="ARBA00022989"/>
    </source>
</evidence>
<keyword evidence="5 9" id="KW-0472">Membrane</keyword>
<dbReference type="GO" id="GO:0005886">
    <property type="term" value="C:plasma membrane"/>
    <property type="evidence" value="ECO:0007669"/>
    <property type="project" value="UniProtKB-SubCell"/>
</dbReference>
<dbReference type="Pfam" id="PF00001">
    <property type="entry name" value="7tm_1"/>
    <property type="match status" value="1"/>
</dbReference>
<dbReference type="PROSITE" id="PS00237">
    <property type="entry name" value="G_PROTEIN_RECEP_F1_1"/>
    <property type="match status" value="1"/>
</dbReference>
<feature type="transmembrane region" description="Helical" evidence="9">
    <location>
        <begin position="167"/>
        <end position="187"/>
    </location>
</feature>
<feature type="transmembrane region" description="Helical" evidence="9">
    <location>
        <begin position="400"/>
        <end position="419"/>
    </location>
</feature>
<evidence type="ECO:0000313" key="11">
    <source>
        <dbReference type="EMBL" id="KAH3859853.1"/>
    </source>
</evidence>
<dbReference type="GO" id="GO:0042277">
    <property type="term" value="F:peptide binding"/>
    <property type="evidence" value="ECO:0007669"/>
    <property type="project" value="TreeGrafter"/>
</dbReference>
<keyword evidence="3 7" id="KW-0812">Transmembrane</keyword>
<evidence type="ECO:0000313" key="12">
    <source>
        <dbReference type="Proteomes" id="UP000828390"/>
    </source>
</evidence>
<evidence type="ECO:0000256" key="5">
    <source>
        <dbReference type="ARBA" id="ARBA00023136"/>
    </source>
</evidence>
<comment type="caution">
    <text evidence="11">The sequence shown here is derived from an EMBL/GenBank/DDBJ whole genome shotgun (WGS) entry which is preliminary data.</text>
</comment>
<dbReference type="Gene3D" id="1.20.1070.10">
    <property type="entry name" value="Rhodopsin 7-helix transmembrane proteins"/>
    <property type="match status" value="1"/>
</dbReference>
<evidence type="ECO:0000256" key="2">
    <source>
        <dbReference type="ARBA" id="ARBA00022475"/>
    </source>
</evidence>
<dbReference type="OrthoDB" id="6069656at2759"/>
<dbReference type="CDD" id="cd00637">
    <property type="entry name" value="7tm_classA_rhodopsin-like"/>
    <property type="match status" value="1"/>
</dbReference>
<dbReference type="GO" id="GO:0032870">
    <property type="term" value="P:cellular response to hormone stimulus"/>
    <property type="evidence" value="ECO:0007669"/>
    <property type="project" value="TreeGrafter"/>
</dbReference>
<keyword evidence="7" id="KW-0807">Transducer</keyword>
<keyword evidence="4 9" id="KW-1133">Transmembrane helix</keyword>
<comment type="subcellular location">
    <subcellularLocation>
        <location evidence="1">Cell membrane</location>
        <topology evidence="1">Multi-pass membrane protein</topology>
    </subcellularLocation>
</comment>
<evidence type="ECO:0000256" key="1">
    <source>
        <dbReference type="ARBA" id="ARBA00004651"/>
    </source>
</evidence>
<sequence length="490" mass="55254">MSILPIMENVTNNIPKNSTTYVLTCVATERGNATCDLLSEGIRTAAMDVNVYPIICAVAYVILGFVGNSVVIFIYLTKWKKNRTRVFILCLGILDWLNCTFSVPIEIGILWYPMSFDHNILCKISRGLTFVINNTGALVLVSIAIERFLVVYYPLKCRQLTPRFSKILCLISFVIASAVVWPSFVFYGTNTITIPVPQYNARVIGKTCLIADEHEIRKGLILIFTTVLFALLILVFIVLSTLYIAIGRKIYFAAYRDVGEDGENSVRMMRRSLVSAITGVTSVATLRRVSSMSQDSGSFRRTESFDRSCDLETTTKIKSTNSGSSRIDSVPEESVSVTSNHASELEISANPSANKTERTYSQSDLNANTPKTIQKRPLLRRSFSTVIHNATRKNTIMMRMVTIAFMLSYTPFLIILMIRYTHGTDSFKYYLSLGKAGKIAYKVFLNSYFINSMINPYIYGFMNVQFRKQVNILFRNIFCIFKGPVNRPSN</sequence>
<feature type="compositionally biased region" description="Polar residues" evidence="8">
    <location>
        <begin position="316"/>
        <end position="327"/>
    </location>
</feature>
<evidence type="ECO:0000256" key="6">
    <source>
        <dbReference type="ARBA" id="ARBA00023170"/>
    </source>
</evidence>
<organism evidence="11 12">
    <name type="scientific">Dreissena polymorpha</name>
    <name type="common">Zebra mussel</name>
    <name type="synonym">Mytilus polymorpha</name>
    <dbReference type="NCBI Taxonomy" id="45954"/>
    <lineage>
        <taxon>Eukaryota</taxon>
        <taxon>Metazoa</taxon>
        <taxon>Spiralia</taxon>
        <taxon>Lophotrochozoa</taxon>
        <taxon>Mollusca</taxon>
        <taxon>Bivalvia</taxon>
        <taxon>Autobranchia</taxon>
        <taxon>Heteroconchia</taxon>
        <taxon>Euheterodonta</taxon>
        <taxon>Imparidentia</taxon>
        <taxon>Neoheterodontei</taxon>
        <taxon>Myida</taxon>
        <taxon>Dreissenoidea</taxon>
        <taxon>Dreissenidae</taxon>
        <taxon>Dreissena</taxon>
    </lineage>
</organism>
<evidence type="ECO:0000256" key="9">
    <source>
        <dbReference type="SAM" id="Phobius"/>
    </source>
</evidence>
<feature type="transmembrane region" description="Helical" evidence="9">
    <location>
        <begin position="51"/>
        <end position="76"/>
    </location>
</feature>